<gene>
    <name evidence="1" type="ORF">C7H85_14760</name>
</gene>
<reference evidence="1 2" key="1">
    <citation type="submission" date="2018-03" db="EMBL/GenBank/DDBJ databases">
        <title>The draft genome of Zobellella sp. 59N8.</title>
        <authorList>
            <person name="Liu L."/>
            <person name="Li L."/>
            <person name="Zhang X."/>
            <person name="Liang L."/>
            <person name="Wang T."/>
        </authorList>
    </citation>
    <scope>NUCLEOTIDE SEQUENCE [LARGE SCALE GENOMIC DNA]</scope>
    <source>
        <strain evidence="1 2">59N8</strain>
    </source>
</reference>
<protein>
    <submittedName>
        <fullName evidence="1">Molybdopterin-binding protein</fullName>
    </submittedName>
</protein>
<dbReference type="Proteomes" id="UP000240243">
    <property type="component" value="Unassembled WGS sequence"/>
</dbReference>
<accession>A0A2P7R1C3</accession>
<dbReference type="AlphaFoldDB" id="A0A2P7R1C3"/>
<organism evidence="1 2">
    <name type="scientific">Zobellella endophytica</name>
    <dbReference type="NCBI Taxonomy" id="2116700"/>
    <lineage>
        <taxon>Bacteria</taxon>
        <taxon>Pseudomonadati</taxon>
        <taxon>Pseudomonadota</taxon>
        <taxon>Gammaproteobacteria</taxon>
        <taxon>Aeromonadales</taxon>
        <taxon>Aeromonadaceae</taxon>
        <taxon>Zobellella</taxon>
    </lineage>
</organism>
<dbReference type="SUPFAM" id="SSF56524">
    <property type="entry name" value="Oxidoreductase molybdopterin-binding domain"/>
    <property type="match status" value="1"/>
</dbReference>
<dbReference type="OrthoDB" id="9798763at2"/>
<dbReference type="EMBL" id="PXYG01000007">
    <property type="protein sequence ID" value="PSJ44011.1"/>
    <property type="molecule type" value="Genomic_DNA"/>
</dbReference>
<dbReference type="RefSeq" id="WP_106730464.1">
    <property type="nucleotide sequence ID" value="NZ_PXYG01000007.1"/>
</dbReference>
<dbReference type="Gene3D" id="3.90.420.10">
    <property type="entry name" value="Oxidoreductase, molybdopterin-binding domain"/>
    <property type="match status" value="1"/>
</dbReference>
<dbReference type="InterPro" id="IPR036374">
    <property type="entry name" value="OxRdtase_Mopterin-bd_sf"/>
</dbReference>
<sequence>MKLVGLILILLTLVPRGGVAEEPVILTVSGNILWQGQPHERLDYTLKELQAMPQRVITTSHPWGQQPHTYRGPDLVALMSSLFGHARIKTLYLEALNGYSISVDWQKLAPFQPVLAWQENGRVMSRREKGPLWLVLPFDQVPELQQADFLHFMTWQLRQIKVHTEPM</sequence>
<name>A0A2P7R1C3_9GAMM</name>
<evidence type="ECO:0000313" key="1">
    <source>
        <dbReference type="EMBL" id="PSJ44011.1"/>
    </source>
</evidence>
<proteinExistence type="predicted"/>
<comment type="caution">
    <text evidence="1">The sequence shown here is derived from an EMBL/GenBank/DDBJ whole genome shotgun (WGS) entry which is preliminary data.</text>
</comment>
<evidence type="ECO:0000313" key="2">
    <source>
        <dbReference type="Proteomes" id="UP000240243"/>
    </source>
</evidence>
<keyword evidence="2" id="KW-1185">Reference proteome</keyword>